<protein>
    <submittedName>
        <fullName evidence="2">ATP synthase subunit O</fullName>
    </submittedName>
</protein>
<feature type="compositionally biased region" description="Basic and acidic residues" evidence="1">
    <location>
        <begin position="109"/>
        <end position="118"/>
    </location>
</feature>
<name>A0A5A7QP06_STRAF</name>
<feature type="region of interest" description="Disordered" evidence="1">
    <location>
        <begin position="109"/>
        <end position="142"/>
    </location>
</feature>
<organism evidence="2 3">
    <name type="scientific">Striga asiatica</name>
    <name type="common">Asiatic witchweed</name>
    <name type="synonym">Buchnera asiatica</name>
    <dbReference type="NCBI Taxonomy" id="4170"/>
    <lineage>
        <taxon>Eukaryota</taxon>
        <taxon>Viridiplantae</taxon>
        <taxon>Streptophyta</taxon>
        <taxon>Embryophyta</taxon>
        <taxon>Tracheophyta</taxon>
        <taxon>Spermatophyta</taxon>
        <taxon>Magnoliopsida</taxon>
        <taxon>eudicotyledons</taxon>
        <taxon>Gunneridae</taxon>
        <taxon>Pentapetalae</taxon>
        <taxon>asterids</taxon>
        <taxon>lamiids</taxon>
        <taxon>Lamiales</taxon>
        <taxon>Orobanchaceae</taxon>
        <taxon>Buchnereae</taxon>
        <taxon>Striga</taxon>
    </lineage>
</organism>
<reference evidence="3" key="1">
    <citation type="journal article" date="2019" name="Curr. Biol.">
        <title>Genome Sequence of Striga asiatica Provides Insight into the Evolution of Plant Parasitism.</title>
        <authorList>
            <person name="Yoshida S."/>
            <person name="Kim S."/>
            <person name="Wafula E.K."/>
            <person name="Tanskanen J."/>
            <person name="Kim Y.M."/>
            <person name="Honaas L."/>
            <person name="Yang Z."/>
            <person name="Spallek T."/>
            <person name="Conn C.E."/>
            <person name="Ichihashi Y."/>
            <person name="Cheong K."/>
            <person name="Cui S."/>
            <person name="Der J.P."/>
            <person name="Gundlach H."/>
            <person name="Jiao Y."/>
            <person name="Hori C."/>
            <person name="Ishida J.K."/>
            <person name="Kasahara H."/>
            <person name="Kiba T."/>
            <person name="Kim M.S."/>
            <person name="Koo N."/>
            <person name="Laohavisit A."/>
            <person name="Lee Y.H."/>
            <person name="Lumba S."/>
            <person name="McCourt P."/>
            <person name="Mortimer J.C."/>
            <person name="Mutuku J.M."/>
            <person name="Nomura T."/>
            <person name="Sasaki-Sekimoto Y."/>
            <person name="Seto Y."/>
            <person name="Wang Y."/>
            <person name="Wakatake T."/>
            <person name="Sakakibara H."/>
            <person name="Demura T."/>
            <person name="Yamaguchi S."/>
            <person name="Yoneyama K."/>
            <person name="Manabe R.I."/>
            <person name="Nelson D.C."/>
            <person name="Schulman A.H."/>
            <person name="Timko M.P."/>
            <person name="dePamphilis C.W."/>
            <person name="Choi D."/>
            <person name="Shirasu K."/>
        </authorList>
    </citation>
    <scope>NUCLEOTIDE SEQUENCE [LARGE SCALE GENOMIC DNA]</scope>
    <source>
        <strain evidence="3">cv. UVA1</strain>
    </source>
</reference>
<dbReference type="EMBL" id="BKCP01007183">
    <property type="protein sequence ID" value="GER45651.1"/>
    <property type="molecule type" value="Genomic_DNA"/>
</dbReference>
<proteinExistence type="predicted"/>
<feature type="compositionally biased region" description="Basic and acidic residues" evidence="1">
    <location>
        <begin position="132"/>
        <end position="142"/>
    </location>
</feature>
<dbReference type="AlphaFoldDB" id="A0A5A7QP06"/>
<evidence type="ECO:0000313" key="3">
    <source>
        <dbReference type="Proteomes" id="UP000325081"/>
    </source>
</evidence>
<accession>A0A5A7QP06</accession>
<dbReference type="Proteomes" id="UP000325081">
    <property type="component" value="Unassembled WGS sequence"/>
</dbReference>
<gene>
    <name evidence="2" type="ORF">STAS_22626</name>
</gene>
<sequence length="142" mass="16402">MARLKYARLKGEERRSLRAFGIIGRPRSRKDPHSGQMECSTFWMDESEYGWYGFGLSGAFPLPQTAQHKVFQKELKRKEYAKKKSDADILAKEQEAELDVVMIPLLKRKSSDDGKKGDINSLKTRLITHRAQNPDRGRESFK</sequence>
<evidence type="ECO:0000256" key="1">
    <source>
        <dbReference type="SAM" id="MobiDB-lite"/>
    </source>
</evidence>
<evidence type="ECO:0000313" key="2">
    <source>
        <dbReference type="EMBL" id="GER45651.1"/>
    </source>
</evidence>
<keyword evidence="3" id="KW-1185">Reference proteome</keyword>
<comment type="caution">
    <text evidence="2">The sequence shown here is derived from an EMBL/GenBank/DDBJ whole genome shotgun (WGS) entry which is preliminary data.</text>
</comment>